<proteinExistence type="predicted"/>
<dbReference type="InterPro" id="IPR004675">
    <property type="entry name" value="AhpD_core"/>
</dbReference>
<dbReference type="SUPFAM" id="SSF69118">
    <property type="entry name" value="AhpD-like"/>
    <property type="match status" value="1"/>
</dbReference>
<evidence type="ECO:0000313" key="3">
    <source>
        <dbReference type="Proteomes" id="UP000544090"/>
    </source>
</evidence>
<accession>A0A7X6HFW8</accession>
<dbReference type="PANTHER" id="PTHR35446:SF2">
    <property type="entry name" value="CARBOXYMUCONOLACTONE DECARBOXYLASE-LIKE DOMAIN-CONTAINING PROTEIN"/>
    <property type="match status" value="1"/>
</dbReference>
<dbReference type="Pfam" id="PF02627">
    <property type="entry name" value="CMD"/>
    <property type="match status" value="1"/>
</dbReference>
<keyword evidence="3" id="KW-1185">Reference proteome</keyword>
<dbReference type="InterPro" id="IPR029032">
    <property type="entry name" value="AhpD-like"/>
</dbReference>
<evidence type="ECO:0000259" key="1">
    <source>
        <dbReference type="Pfam" id="PF02627"/>
    </source>
</evidence>
<name>A0A7X6HFW8_9MICC</name>
<comment type="caution">
    <text evidence="2">The sequence shown here is derived from an EMBL/GenBank/DDBJ whole genome shotgun (WGS) entry which is preliminary data.</text>
</comment>
<dbReference type="NCBIfam" id="TIGR00778">
    <property type="entry name" value="ahpD_dom"/>
    <property type="match status" value="1"/>
</dbReference>
<dbReference type="GO" id="GO:0051920">
    <property type="term" value="F:peroxiredoxin activity"/>
    <property type="evidence" value="ECO:0007669"/>
    <property type="project" value="InterPro"/>
</dbReference>
<organism evidence="2 3">
    <name type="scientific">Arthrobacter mobilis</name>
    <dbReference type="NCBI Taxonomy" id="2724944"/>
    <lineage>
        <taxon>Bacteria</taxon>
        <taxon>Bacillati</taxon>
        <taxon>Actinomycetota</taxon>
        <taxon>Actinomycetes</taxon>
        <taxon>Micrococcales</taxon>
        <taxon>Micrococcaceae</taxon>
        <taxon>Arthrobacter</taxon>
    </lineage>
</organism>
<dbReference type="InterPro" id="IPR003779">
    <property type="entry name" value="CMD-like"/>
</dbReference>
<dbReference type="Proteomes" id="UP000544090">
    <property type="component" value="Unassembled WGS sequence"/>
</dbReference>
<sequence length="172" mass="19225">MTWWTGRQSRKADGVEPLHGGKLYLDKQHPALWRALNGMGLKAKEAAEAAGLDRILIELLYVRISQLNGCAYCLNLHVGQALEHGETQQRIAVLPAWRDTEVFTPKERAALALAEAVTELAGADELERELAEARTGLSDDEFSAVNWLVITMNAFNRVSIVSRHPVRNNRRK</sequence>
<protein>
    <submittedName>
        <fullName evidence="2">Carboxymuconolactone decarboxylase family protein</fullName>
    </submittedName>
</protein>
<dbReference type="EMBL" id="JAAZSQ010000014">
    <property type="protein sequence ID" value="NKX55635.1"/>
    <property type="molecule type" value="Genomic_DNA"/>
</dbReference>
<dbReference type="Gene3D" id="1.20.1290.10">
    <property type="entry name" value="AhpD-like"/>
    <property type="match status" value="1"/>
</dbReference>
<dbReference type="AlphaFoldDB" id="A0A7X6HFW8"/>
<evidence type="ECO:0000313" key="2">
    <source>
        <dbReference type="EMBL" id="NKX55635.1"/>
    </source>
</evidence>
<feature type="domain" description="Carboxymuconolactone decarboxylase-like" evidence="1">
    <location>
        <begin position="43"/>
        <end position="116"/>
    </location>
</feature>
<gene>
    <name evidence="2" type="ORF">HGG74_14035</name>
</gene>
<dbReference type="PANTHER" id="PTHR35446">
    <property type="entry name" value="SI:CH211-175M2.5"/>
    <property type="match status" value="1"/>
</dbReference>
<reference evidence="2 3" key="1">
    <citation type="submission" date="2020-04" db="EMBL/GenBank/DDBJ databases">
        <title>Arthrobacter sp. nov.</title>
        <authorList>
            <person name="Liu S."/>
        </authorList>
    </citation>
    <scope>NUCLEOTIDE SEQUENCE [LARGE SCALE GENOMIC DNA]</scope>
    <source>
        <strain evidence="2 3">E918</strain>
    </source>
</reference>